<protein>
    <submittedName>
        <fullName evidence="3">Glycosyl transferase family 1</fullName>
    </submittedName>
</protein>
<dbReference type="STRING" id="1526571.AT746_04800"/>
<dbReference type="Pfam" id="PF13439">
    <property type="entry name" value="Glyco_transf_4"/>
    <property type="match status" value="1"/>
</dbReference>
<dbReference type="RefSeq" id="WP_062477194.1">
    <property type="nucleotide sequence ID" value="NZ_CP013650.1"/>
</dbReference>
<gene>
    <name evidence="3" type="ORF">AT746_04800</name>
</gene>
<accession>A0A0U3AXD1</accession>
<dbReference type="SUPFAM" id="SSF53756">
    <property type="entry name" value="UDP-Glycosyltransferase/glycogen phosphorylase"/>
    <property type="match status" value="1"/>
</dbReference>
<dbReference type="PANTHER" id="PTHR45947">
    <property type="entry name" value="SULFOQUINOVOSYL TRANSFERASE SQD2"/>
    <property type="match status" value="1"/>
</dbReference>
<dbReference type="Pfam" id="PF00534">
    <property type="entry name" value="Glycos_transf_1"/>
    <property type="match status" value="1"/>
</dbReference>
<dbReference type="EMBL" id="CP013650">
    <property type="protein sequence ID" value="ALS97656.1"/>
    <property type="molecule type" value="Genomic_DNA"/>
</dbReference>
<dbReference type="InterPro" id="IPR028098">
    <property type="entry name" value="Glyco_trans_4-like_N"/>
</dbReference>
<dbReference type="GO" id="GO:0016757">
    <property type="term" value="F:glycosyltransferase activity"/>
    <property type="evidence" value="ECO:0007669"/>
    <property type="project" value="InterPro"/>
</dbReference>
<feature type="domain" description="Glycosyltransferase subfamily 4-like N-terminal" evidence="2">
    <location>
        <begin position="21"/>
        <end position="169"/>
    </location>
</feature>
<evidence type="ECO:0000259" key="1">
    <source>
        <dbReference type="Pfam" id="PF00534"/>
    </source>
</evidence>
<organism evidence="3 4">
    <name type="scientific">Lacimicrobium alkaliphilum</name>
    <dbReference type="NCBI Taxonomy" id="1526571"/>
    <lineage>
        <taxon>Bacteria</taxon>
        <taxon>Pseudomonadati</taxon>
        <taxon>Pseudomonadota</taxon>
        <taxon>Gammaproteobacteria</taxon>
        <taxon>Alteromonadales</taxon>
        <taxon>Alteromonadaceae</taxon>
        <taxon>Lacimicrobium</taxon>
    </lineage>
</organism>
<dbReference type="Proteomes" id="UP000068447">
    <property type="component" value="Chromosome"/>
</dbReference>
<evidence type="ECO:0000313" key="3">
    <source>
        <dbReference type="EMBL" id="ALS97656.1"/>
    </source>
</evidence>
<dbReference type="PANTHER" id="PTHR45947:SF3">
    <property type="entry name" value="SULFOQUINOVOSYL TRANSFERASE SQD2"/>
    <property type="match status" value="1"/>
</dbReference>
<proteinExistence type="predicted"/>
<keyword evidence="3" id="KW-0808">Transferase</keyword>
<keyword evidence="4" id="KW-1185">Reference proteome</keyword>
<reference evidence="3 4" key="1">
    <citation type="submission" date="2015-12" db="EMBL/GenBank/DDBJ databases">
        <title>Complete genome of Lacimicrobium alkaliphilum KCTC 32984.</title>
        <authorList>
            <person name="Kim S.-G."/>
            <person name="Lee Y.-J."/>
        </authorList>
    </citation>
    <scope>NUCLEOTIDE SEQUENCE [LARGE SCALE GENOMIC DNA]</scope>
    <source>
        <strain evidence="3 4">YelD216</strain>
    </source>
</reference>
<feature type="domain" description="Glycosyl transferase family 1" evidence="1">
    <location>
        <begin position="181"/>
        <end position="338"/>
    </location>
</feature>
<evidence type="ECO:0000313" key="4">
    <source>
        <dbReference type="Proteomes" id="UP000068447"/>
    </source>
</evidence>
<dbReference type="KEGG" id="lal:AT746_04800"/>
<dbReference type="CDD" id="cd03801">
    <property type="entry name" value="GT4_PimA-like"/>
    <property type="match status" value="1"/>
</dbReference>
<dbReference type="InterPro" id="IPR050194">
    <property type="entry name" value="Glycosyltransferase_grp1"/>
</dbReference>
<dbReference type="Gene3D" id="3.40.50.2000">
    <property type="entry name" value="Glycogen Phosphorylase B"/>
    <property type="match status" value="2"/>
</dbReference>
<dbReference type="InterPro" id="IPR001296">
    <property type="entry name" value="Glyco_trans_1"/>
</dbReference>
<sequence>MADTFRGLHICLVGPVPPPAGGMANQTRQLKQLLEQDGAKVTLVAVNAPYKPAFVAKIPVLRAGFRLLPYFWRLRQAIRQADVVHLMANSGWSWHLFAAPAIRVAAGLKKPLLVNYRGGHAEPFFQQSWPKVEASLNKTQGILVPSPYLHEVFANWGKQAEVVPNVLDENTFYPAKETATDRPLHLIVTRNLEAIYDVGCVIDCFAKVLEQHPDARLSIAGSGPQKQSLERQCQQLGISDKVRFLGRLDISEMAELYRSADVMLNASTVDNSPNSLIEAMACGVPIVSTNVGGIPKLVTHEQDALLVPPRRPDLLAEQVLRLQAEPQLREQLISEGRKTIAKFTWARVGQALLTQYQQAIGKSKEAA</sequence>
<evidence type="ECO:0000259" key="2">
    <source>
        <dbReference type="Pfam" id="PF13439"/>
    </source>
</evidence>
<name>A0A0U3AXD1_9ALTE</name>
<dbReference type="AlphaFoldDB" id="A0A0U3AXD1"/>